<proteinExistence type="predicted"/>
<evidence type="ECO:0008006" key="3">
    <source>
        <dbReference type="Google" id="ProtNLM"/>
    </source>
</evidence>
<dbReference type="InterPro" id="IPR029055">
    <property type="entry name" value="Ntn_hydrolases_N"/>
</dbReference>
<protein>
    <recommendedName>
        <fullName evidence="3">Ntn-hydrolase superfamily protein</fullName>
    </recommendedName>
</protein>
<name>A0ABP9PQQ1_9PSEU</name>
<evidence type="ECO:0000313" key="1">
    <source>
        <dbReference type="EMBL" id="GAA5150558.1"/>
    </source>
</evidence>
<comment type="caution">
    <text evidence="1">The sequence shown here is derived from an EMBL/GenBank/DDBJ whole genome shotgun (WGS) entry which is preliminary data.</text>
</comment>
<dbReference type="Pfam" id="PF06267">
    <property type="entry name" value="DUF1028"/>
    <property type="match status" value="1"/>
</dbReference>
<dbReference type="PANTHER" id="PTHR39328">
    <property type="entry name" value="BLL2871 PROTEIN"/>
    <property type="match status" value="1"/>
</dbReference>
<gene>
    <name evidence="1" type="ORF">GCM10023321_16170</name>
</gene>
<sequence>MTYSIVARDPDTGELGVGSQSHFFGVGRLVGWAEAGVGAAATQAFVNVDYGPAAVAAMREGQPPDVIVDALTGADPLSRYRQLGVVDATGRAATFTGGSCAPHAAGLTGDGVAVQGNMLAAASVVPDMLAAYEDAKGPLADRMLAAMRAAEDAGGDVRGSQSAVLSVVSGVRGPTPWRQVLVDLRVDDHPDPIGELERLLPRQRAFDVIGGVIFEEGLMIGPYAGVTPEELAAKLAGLADASELLGPDNREADFWRAVLLARSGSADEARTLFADLFAYRPALREFLAGIGPLGFLPGTKEYL</sequence>
<keyword evidence="2" id="KW-1185">Reference proteome</keyword>
<reference evidence="2" key="1">
    <citation type="journal article" date="2019" name="Int. J. Syst. Evol. Microbiol.">
        <title>The Global Catalogue of Microorganisms (GCM) 10K type strain sequencing project: providing services to taxonomists for standard genome sequencing and annotation.</title>
        <authorList>
            <consortium name="The Broad Institute Genomics Platform"/>
            <consortium name="The Broad Institute Genome Sequencing Center for Infectious Disease"/>
            <person name="Wu L."/>
            <person name="Ma J."/>
        </authorList>
    </citation>
    <scope>NUCLEOTIDE SEQUENCE [LARGE SCALE GENOMIC DNA]</scope>
    <source>
        <strain evidence="2">JCM 18303</strain>
    </source>
</reference>
<dbReference type="EMBL" id="BAABJP010000007">
    <property type="protein sequence ID" value="GAA5150558.1"/>
    <property type="molecule type" value="Genomic_DNA"/>
</dbReference>
<accession>A0ABP9PQQ1</accession>
<dbReference type="PANTHER" id="PTHR39328:SF1">
    <property type="entry name" value="BLL2871 PROTEIN"/>
    <property type="match status" value="1"/>
</dbReference>
<dbReference type="SUPFAM" id="SSF56235">
    <property type="entry name" value="N-terminal nucleophile aminohydrolases (Ntn hydrolases)"/>
    <property type="match status" value="1"/>
</dbReference>
<dbReference type="Proteomes" id="UP001428817">
    <property type="component" value="Unassembled WGS sequence"/>
</dbReference>
<evidence type="ECO:0000313" key="2">
    <source>
        <dbReference type="Proteomes" id="UP001428817"/>
    </source>
</evidence>
<dbReference type="Gene3D" id="3.60.20.10">
    <property type="entry name" value="Glutamine Phosphoribosylpyrophosphate, subunit 1, domain 1"/>
    <property type="match status" value="1"/>
</dbReference>
<organism evidence="1 2">
    <name type="scientific">Pseudonocardia eucalypti</name>
    <dbReference type="NCBI Taxonomy" id="648755"/>
    <lineage>
        <taxon>Bacteria</taxon>
        <taxon>Bacillati</taxon>
        <taxon>Actinomycetota</taxon>
        <taxon>Actinomycetes</taxon>
        <taxon>Pseudonocardiales</taxon>
        <taxon>Pseudonocardiaceae</taxon>
        <taxon>Pseudonocardia</taxon>
    </lineage>
</organism>
<dbReference type="RefSeq" id="WP_185064289.1">
    <property type="nucleotide sequence ID" value="NZ_BAABJP010000007.1"/>
</dbReference>
<dbReference type="InterPro" id="IPR010430">
    <property type="entry name" value="DUF1028"/>
</dbReference>